<keyword evidence="14" id="KW-0378">Hydrolase</keyword>
<comment type="similarity">
    <text evidence="4">Belongs to the peptidase C1 family.</text>
</comment>
<dbReference type="PANTHER" id="PTHR13315:SF0">
    <property type="entry name" value="METALLOPHOSPHOESTERASE 1"/>
    <property type="match status" value="1"/>
</dbReference>
<proteinExistence type="inferred from homology"/>
<reference evidence="29" key="1">
    <citation type="submission" date="2022-11" db="EMBL/GenBank/DDBJ databases">
        <title>Chromosome-level genome of Pogonophryne albipinna.</title>
        <authorList>
            <person name="Jo E."/>
        </authorList>
    </citation>
    <scope>NUCLEOTIDE SEQUENCE</scope>
    <source>
        <strain evidence="29">SGF0006</strain>
        <tissue evidence="29">Muscle</tissue>
    </source>
</reference>
<name>A0AAD6B4K5_9TELE</name>
<dbReference type="InterPro" id="IPR039541">
    <property type="entry name" value="MPP_MPPE1"/>
</dbReference>
<dbReference type="PANTHER" id="PTHR13315">
    <property type="entry name" value="METALLO PHOSPHOESTERASE RELATED"/>
    <property type="match status" value="1"/>
</dbReference>
<protein>
    <recommendedName>
        <fullName evidence="25">Cathepsin Z</fullName>
        <ecNumber evidence="6">3.4.18.1</ecNumber>
    </recommendedName>
    <alternativeName>
        <fullName evidence="7">Metallophosphoesterase 1</fullName>
    </alternativeName>
    <alternativeName>
        <fullName evidence="23">Post-GPI attachment to proteins factor 5</fullName>
    </alternativeName>
</protein>
<comment type="function">
    <text evidence="26">Metallophosphoesterase that catalyzes the removal of a side-chain ethanolamine-phosphate (EtNP) from the second mannose of the GPI-anchor protein intermediate. Participates in the glycan remodeling steps of GPI-anchor maturation to allow an efficient transport of GPI-anchor proteins from the endoplasmic reticulum to the Golgi.</text>
</comment>
<dbReference type="AlphaFoldDB" id="A0AAD6B4K5"/>
<evidence type="ECO:0000256" key="1">
    <source>
        <dbReference type="ARBA" id="ARBA00001594"/>
    </source>
</evidence>
<evidence type="ECO:0000256" key="18">
    <source>
        <dbReference type="ARBA" id="ARBA00023136"/>
    </source>
</evidence>
<evidence type="ECO:0000259" key="28">
    <source>
        <dbReference type="SMART" id="SM00645"/>
    </source>
</evidence>
<organism evidence="29 30">
    <name type="scientific">Pogonophryne albipinna</name>
    <dbReference type="NCBI Taxonomy" id="1090488"/>
    <lineage>
        <taxon>Eukaryota</taxon>
        <taxon>Metazoa</taxon>
        <taxon>Chordata</taxon>
        <taxon>Craniata</taxon>
        <taxon>Vertebrata</taxon>
        <taxon>Euteleostomi</taxon>
        <taxon>Actinopterygii</taxon>
        <taxon>Neopterygii</taxon>
        <taxon>Teleostei</taxon>
        <taxon>Neoteleostei</taxon>
        <taxon>Acanthomorphata</taxon>
        <taxon>Eupercaria</taxon>
        <taxon>Perciformes</taxon>
        <taxon>Notothenioidei</taxon>
        <taxon>Pogonophryne</taxon>
    </lineage>
</organism>
<dbReference type="GO" id="GO:0033116">
    <property type="term" value="C:endoplasmic reticulum-Golgi intermediate compartment membrane"/>
    <property type="evidence" value="ECO:0007669"/>
    <property type="project" value="UniProtKB-SubCell"/>
</dbReference>
<comment type="caution">
    <text evidence="29">The sequence shown here is derived from an EMBL/GenBank/DDBJ whole genome shotgun (WGS) entry which is preliminary data.</text>
</comment>
<keyword evidence="15" id="KW-0788">Thiol protease</keyword>
<keyword evidence="13" id="KW-0732">Signal</keyword>
<dbReference type="Gene3D" id="3.60.21.10">
    <property type="match status" value="1"/>
</dbReference>
<evidence type="ECO:0000256" key="8">
    <source>
        <dbReference type="ARBA" id="ARBA00022448"/>
    </source>
</evidence>
<dbReference type="GO" id="GO:0008081">
    <property type="term" value="F:phosphoric diester hydrolase activity"/>
    <property type="evidence" value="ECO:0007669"/>
    <property type="project" value="InterPro"/>
</dbReference>
<keyword evidence="16" id="KW-0931">ER-Golgi transport</keyword>
<keyword evidence="20" id="KW-1015">Disulfide bond</keyword>
<evidence type="ECO:0000256" key="22">
    <source>
        <dbReference type="ARBA" id="ARBA00023211"/>
    </source>
</evidence>
<dbReference type="InterPro" id="IPR029052">
    <property type="entry name" value="Metallo-depent_PP-like"/>
</dbReference>
<evidence type="ECO:0000256" key="16">
    <source>
        <dbReference type="ARBA" id="ARBA00022892"/>
    </source>
</evidence>
<dbReference type="InterPro" id="IPR033157">
    <property type="entry name" value="CTSZ"/>
</dbReference>
<evidence type="ECO:0000256" key="6">
    <source>
        <dbReference type="ARBA" id="ARBA00012516"/>
    </source>
</evidence>
<evidence type="ECO:0000256" key="9">
    <source>
        <dbReference type="ARBA" id="ARBA00022502"/>
    </source>
</evidence>
<feature type="domain" description="Peptidase C1A papain C-terminal" evidence="28">
    <location>
        <begin position="40"/>
        <end position="274"/>
    </location>
</feature>
<dbReference type="EC" id="3.4.18.1" evidence="6"/>
<evidence type="ECO:0000313" key="30">
    <source>
        <dbReference type="Proteomes" id="UP001219934"/>
    </source>
</evidence>
<evidence type="ECO:0000256" key="20">
    <source>
        <dbReference type="ARBA" id="ARBA00023157"/>
    </source>
</evidence>
<dbReference type="EMBL" id="JAPTMU010000010">
    <property type="protein sequence ID" value="KAJ4936753.1"/>
    <property type="molecule type" value="Genomic_DNA"/>
</dbReference>
<evidence type="ECO:0000256" key="24">
    <source>
        <dbReference type="ARBA" id="ARBA00056802"/>
    </source>
</evidence>
<evidence type="ECO:0000256" key="10">
    <source>
        <dbReference type="ARBA" id="ARBA00022670"/>
    </source>
</evidence>
<dbReference type="Pfam" id="PF00149">
    <property type="entry name" value="Metallophos"/>
    <property type="match status" value="1"/>
</dbReference>
<dbReference type="SUPFAM" id="SSF56300">
    <property type="entry name" value="Metallo-dependent phosphatases"/>
    <property type="match status" value="1"/>
</dbReference>
<keyword evidence="17 27" id="KW-1133">Transmembrane helix</keyword>
<evidence type="ECO:0000256" key="23">
    <source>
        <dbReference type="ARBA" id="ARBA00032172"/>
    </source>
</evidence>
<sequence>MQIISSRLISEPCYKPIRDETPDSVKTKARPHEYVKVSDFPPSWDWRNIEGKNYVSTTRNQHIPQYCGSCWAMGATSALADRINIKRGGVWPSAYLSVQNVIDCGRAGSCHGGDHLRVYAYAHRNGIPDETCNNYQAKDQKCEQFNQCGTCSFESCAVVKNYTLWKVGDYGEVSGRDKIKAEIYTNGPISCALMATAGLVEYSGGIFSEFHPLSLSNHIISVAGWGVAEDGTEYWIVRNSWGEFWGEHGWARIVTSSFKGGKGNFFNLGGLAATELKHAFLHTLRCTLFHVTNVLSRLSGLAATEVKHAFLHTLRCTLFHVTNVLSRLSATLRAALHDEHHTAGDLSSVRVWREEDASWTAPSPPPVRKVRASQPQNNAEMPRFSARWVVLLVLILLVGALFYCEYLIYFPTILKCAWPKISHARGGGEGIDGRPLDSTSVRAMVLSDTHLLGAVGGHWFDKLRREWQMERAFQTALWLLKPEIVFILGDIFDEGKWSSQKHWEDDVRRFHRIFRHSAETELVVLVGNHDIGFHYEMDWFKLQRFEKVFNASSTRIVTKKGVNFLLVNSVALHGDGCPICQSVEKELIKLSRDLNCSLQNSGSCEGSQTYPPTPPIMLQHYPLFRVSDAGCTGRDAAPPEERHLLFREKYDVLSQEASQRLLQWFKPRLILSGHTHSGCEVLHDNKYPEISVPSFSWRNRNNPSFILASVSPGSFAMSKCFLPEESTVIGVYCSAGGCLLLLLFAHCVWMKGLLQCLSLLGKHKSL</sequence>
<dbReference type="InterPro" id="IPR033308">
    <property type="entry name" value="PGAP5/Cdc1/Ted1"/>
</dbReference>
<evidence type="ECO:0000256" key="19">
    <source>
        <dbReference type="ARBA" id="ARBA00023145"/>
    </source>
</evidence>
<evidence type="ECO:0000256" key="17">
    <source>
        <dbReference type="ARBA" id="ARBA00022989"/>
    </source>
</evidence>
<keyword evidence="10" id="KW-0645">Protease</keyword>
<keyword evidence="21" id="KW-0325">Glycoprotein</keyword>
<keyword evidence="9" id="KW-0337">GPI-anchor biosynthesis</keyword>
<keyword evidence="22" id="KW-0464">Manganese</keyword>
<dbReference type="GO" id="GO:0012505">
    <property type="term" value="C:endomembrane system"/>
    <property type="evidence" value="ECO:0007669"/>
    <property type="project" value="UniProtKB-ARBA"/>
</dbReference>
<evidence type="ECO:0000256" key="21">
    <source>
        <dbReference type="ARBA" id="ARBA00023180"/>
    </source>
</evidence>
<keyword evidence="12" id="KW-0479">Metal-binding</keyword>
<comment type="cofactor">
    <cofactor evidence="2">
        <name>Mn(2+)</name>
        <dbReference type="ChEBI" id="CHEBI:29035"/>
    </cofactor>
</comment>
<comment type="subcellular location">
    <subcellularLocation>
        <location evidence="3">Endoplasmic reticulum-Golgi intermediate compartment membrane</location>
        <topology evidence="3">Multi-pass membrane protein</topology>
    </subcellularLocation>
</comment>
<evidence type="ECO:0000256" key="14">
    <source>
        <dbReference type="ARBA" id="ARBA00022801"/>
    </source>
</evidence>
<dbReference type="Pfam" id="PF00112">
    <property type="entry name" value="Peptidase_C1"/>
    <property type="match status" value="1"/>
</dbReference>
<keyword evidence="11 27" id="KW-0812">Transmembrane</keyword>
<dbReference type="GO" id="GO:0006888">
    <property type="term" value="P:endoplasmic reticulum to Golgi vesicle-mediated transport"/>
    <property type="evidence" value="ECO:0007669"/>
    <property type="project" value="InterPro"/>
</dbReference>
<dbReference type="CDD" id="cd02698">
    <property type="entry name" value="Peptidase_C1A_CathepsinX"/>
    <property type="match status" value="1"/>
</dbReference>
<evidence type="ECO:0000313" key="29">
    <source>
        <dbReference type="EMBL" id="KAJ4936753.1"/>
    </source>
</evidence>
<feature type="transmembrane region" description="Helical" evidence="27">
    <location>
        <begin position="729"/>
        <end position="749"/>
    </location>
</feature>
<dbReference type="FunFam" id="3.60.21.10:FF:000022">
    <property type="entry name" value="Putative metallophosphoesterase 1"/>
    <property type="match status" value="1"/>
</dbReference>
<dbReference type="CDD" id="cd08165">
    <property type="entry name" value="MPP_MPPE1"/>
    <property type="match status" value="1"/>
</dbReference>
<evidence type="ECO:0000256" key="7">
    <source>
        <dbReference type="ARBA" id="ARBA00017804"/>
    </source>
</evidence>
<keyword evidence="30" id="KW-1185">Reference proteome</keyword>
<dbReference type="FunFam" id="3.90.70.10:FF:000060">
    <property type="entry name" value="Cathepsin Z"/>
    <property type="match status" value="1"/>
</dbReference>
<dbReference type="GO" id="GO:0006508">
    <property type="term" value="P:proteolysis"/>
    <property type="evidence" value="ECO:0007669"/>
    <property type="project" value="UniProtKB-KW"/>
</dbReference>
<dbReference type="GO" id="GO:0016807">
    <property type="term" value="F:cysteine-type carboxypeptidase activity"/>
    <property type="evidence" value="ECO:0007669"/>
    <property type="project" value="UniProtKB-EC"/>
</dbReference>
<feature type="transmembrane region" description="Helical" evidence="27">
    <location>
        <begin position="388"/>
        <end position="409"/>
    </location>
</feature>
<dbReference type="InterPro" id="IPR004843">
    <property type="entry name" value="Calcineurin-like_PHP"/>
</dbReference>
<dbReference type="InterPro" id="IPR038765">
    <property type="entry name" value="Papain-like_cys_pep_sf"/>
</dbReference>
<dbReference type="Gene3D" id="3.90.70.10">
    <property type="entry name" value="Cysteine proteinases"/>
    <property type="match status" value="1"/>
</dbReference>
<evidence type="ECO:0000256" key="13">
    <source>
        <dbReference type="ARBA" id="ARBA00022729"/>
    </source>
</evidence>
<evidence type="ECO:0000256" key="12">
    <source>
        <dbReference type="ARBA" id="ARBA00022723"/>
    </source>
</evidence>
<evidence type="ECO:0000256" key="5">
    <source>
        <dbReference type="ARBA" id="ARBA00008895"/>
    </source>
</evidence>
<evidence type="ECO:0000256" key="2">
    <source>
        <dbReference type="ARBA" id="ARBA00001936"/>
    </source>
</evidence>
<comment type="catalytic activity">
    <reaction evidence="1">
        <text>Release of C-terminal amino acid residues with broad specificity, but lacks action on C-terminal proline. Shows weak endopeptidase activity.</text>
        <dbReference type="EC" id="3.4.18.1"/>
    </reaction>
</comment>
<evidence type="ECO:0000256" key="26">
    <source>
        <dbReference type="ARBA" id="ARBA00093373"/>
    </source>
</evidence>
<dbReference type="GO" id="GO:0046872">
    <property type="term" value="F:metal ion binding"/>
    <property type="evidence" value="ECO:0007669"/>
    <property type="project" value="UniProtKB-KW"/>
</dbReference>
<dbReference type="Proteomes" id="UP001219934">
    <property type="component" value="Unassembled WGS sequence"/>
</dbReference>
<keyword evidence="18 27" id="KW-0472">Membrane</keyword>
<keyword evidence="8" id="KW-0813">Transport</keyword>
<keyword evidence="19" id="KW-0865">Zymogen</keyword>
<gene>
    <name evidence="29" type="ORF">JOQ06_001339</name>
</gene>
<evidence type="ECO:0000256" key="25">
    <source>
        <dbReference type="ARBA" id="ARBA00072061"/>
    </source>
</evidence>
<comment type="similarity">
    <text evidence="5">Belongs to the metallophosphoesterase superfamily. MPPE1 family.</text>
</comment>
<evidence type="ECO:0000256" key="27">
    <source>
        <dbReference type="SAM" id="Phobius"/>
    </source>
</evidence>
<evidence type="ECO:0000256" key="11">
    <source>
        <dbReference type="ARBA" id="ARBA00022692"/>
    </source>
</evidence>
<dbReference type="SUPFAM" id="SSF54001">
    <property type="entry name" value="Cysteine proteinases"/>
    <property type="match status" value="1"/>
</dbReference>
<evidence type="ECO:0000256" key="3">
    <source>
        <dbReference type="ARBA" id="ARBA00004457"/>
    </source>
</evidence>
<comment type="function">
    <text evidence="24">Exhibits carboxy-monopeptidase as well as carboxy-dipeptidase activity. Capable of producing kinin potentiating peptides.</text>
</comment>
<dbReference type="InterPro" id="IPR000668">
    <property type="entry name" value="Peptidase_C1A_C"/>
</dbReference>
<evidence type="ECO:0000256" key="4">
    <source>
        <dbReference type="ARBA" id="ARBA00008455"/>
    </source>
</evidence>
<dbReference type="SMART" id="SM00645">
    <property type="entry name" value="Pept_C1"/>
    <property type="match status" value="1"/>
</dbReference>
<dbReference type="GO" id="GO:0006506">
    <property type="term" value="P:GPI anchor biosynthetic process"/>
    <property type="evidence" value="ECO:0007669"/>
    <property type="project" value="UniProtKB-KW"/>
</dbReference>
<accession>A0AAD6B4K5</accession>
<evidence type="ECO:0000256" key="15">
    <source>
        <dbReference type="ARBA" id="ARBA00022807"/>
    </source>
</evidence>